<dbReference type="InterPro" id="IPR008150">
    <property type="entry name" value="Phytoene_DH_bac_CS"/>
</dbReference>
<dbReference type="PROSITE" id="PS00982">
    <property type="entry name" value="PHYTOENE_DH"/>
    <property type="match status" value="1"/>
</dbReference>
<keyword evidence="11" id="KW-0812">Transmembrane</keyword>
<dbReference type="InterPro" id="IPR014105">
    <property type="entry name" value="Carotenoid/retinoid_OxRdtase"/>
</dbReference>
<evidence type="ECO:0000256" key="1">
    <source>
        <dbReference type="ARBA" id="ARBA00001911"/>
    </source>
</evidence>
<dbReference type="Gene3D" id="3.50.50.60">
    <property type="entry name" value="FAD/NAD(P)-binding domain"/>
    <property type="match status" value="2"/>
</dbReference>
<keyword evidence="11" id="KW-1133">Transmembrane helix</keyword>
<keyword evidence="5" id="KW-0285">Flavoprotein</keyword>
<evidence type="ECO:0000256" key="7">
    <source>
        <dbReference type="ARBA" id="ARBA00023002"/>
    </source>
</evidence>
<sequence length="638" mass="70444">MAAPATTTTATTPTAAPTPPSAVAEKPRQKSVIVIGAGAGGTALAARLGRRGYKVTVVEKVSSQTLTAVARCGLLQLTIPSAFIYVRSWHNDYGGGRCSLIHHDGHRWDQGPSLYLMPEIFEAAFADLGQDIKDHLELHQCNPAYRIHFADGEKLQLSSNLSQMGDMLAKFESRAGNDKPLGSFLDFLREAGENYEESIQHVLTKDWSAWWAFFRPELFPMLWKTKGLRIYATLYDRASKYFKSKHVRRAMTFSAMYMGMSPFDAPATYSLLQYAEYAKGIWYPIGGFYKVVEAFERIARDRFGAEFRYNASVKRIVTDRAGRRATGVELDDGEVLEADVVVSNADLVWTYNNLLPTSGYAKRLRSKDQTCSSISFYWALSEVVPELGGHNIFLADAYQESFDEIFRDGDTPSEPSFYVNVPSRLDPSAAPAGKDTVVILVPCGPISIPEKPAGDATKGAHTREQFAKTKERARRQVLETIKRRINRPDFEDLIEHEIVNDPFDWADKFNLFRGSILGLSHTIPQVLWFRPSIKHASIDNLFFVGASTQPGTGVPVVVAGSGVVAERIDAFLRGREKGWLSVEALRGSALLAVLVLVGLAVTGLAFGVVAFGAVIALLLHWSGLVDVPGTVWQKVVPE</sequence>
<dbReference type="InterPro" id="IPR002937">
    <property type="entry name" value="Amino_oxidase"/>
</dbReference>
<dbReference type="GO" id="GO:0016627">
    <property type="term" value="F:oxidoreductase activity, acting on the CH-CH group of donors"/>
    <property type="evidence" value="ECO:0007669"/>
    <property type="project" value="UniProtKB-ARBA"/>
</dbReference>
<evidence type="ECO:0000259" key="13">
    <source>
        <dbReference type="Pfam" id="PF01593"/>
    </source>
</evidence>
<proteinExistence type="inferred from homology"/>
<comment type="cofactor">
    <cofactor evidence="1">
        <name>NAD(+)</name>
        <dbReference type="ChEBI" id="CHEBI:57540"/>
    </cofactor>
</comment>
<dbReference type="SUPFAM" id="SSF51905">
    <property type="entry name" value="FAD/NAD(P)-binding domain"/>
    <property type="match status" value="1"/>
</dbReference>
<keyword evidence="6 9" id="KW-0125">Carotenoid biosynthesis</keyword>
<dbReference type="EMBL" id="OOIP01000012">
    <property type="protein sequence ID" value="SPO38895.1"/>
    <property type="molecule type" value="Genomic_DNA"/>
</dbReference>
<name>A0A5C3F4N2_9BASI</name>
<dbReference type="Pfam" id="PF00890">
    <property type="entry name" value="FAD_binding_2"/>
    <property type="match status" value="1"/>
</dbReference>
<dbReference type="PANTHER" id="PTHR43734">
    <property type="entry name" value="PHYTOENE DESATURASE"/>
    <property type="match status" value="1"/>
</dbReference>
<evidence type="ECO:0000256" key="9">
    <source>
        <dbReference type="RuleBase" id="RU362075"/>
    </source>
</evidence>
<dbReference type="Proteomes" id="UP000323386">
    <property type="component" value="Unassembled WGS sequence"/>
</dbReference>
<accession>A0A5C3F4N2</accession>
<evidence type="ECO:0000256" key="6">
    <source>
        <dbReference type="ARBA" id="ARBA00022746"/>
    </source>
</evidence>
<keyword evidence="11" id="KW-0472">Membrane</keyword>
<organism evidence="14 15">
    <name type="scientific">Pseudozyma flocculosa</name>
    <dbReference type="NCBI Taxonomy" id="84751"/>
    <lineage>
        <taxon>Eukaryota</taxon>
        <taxon>Fungi</taxon>
        <taxon>Dikarya</taxon>
        <taxon>Basidiomycota</taxon>
        <taxon>Ustilaginomycotina</taxon>
        <taxon>Ustilaginomycetes</taxon>
        <taxon>Ustilaginales</taxon>
        <taxon>Ustilaginaceae</taxon>
        <taxon>Pseudozyma</taxon>
    </lineage>
</organism>
<feature type="domain" description="FAD-dependent oxidoreductase 2 FAD-binding" evidence="12">
    <location>
        <begin position="32"/>
        <end position="78"/>
    </location>
</feature>
<feature type="transmembrane region" description="Helical" evidence="11">
    <location>
        <begin position="590"/>
        <end position="619"/>
    </location>
</feature>
<evidence type="ECO:0000256" key="3">
    <source>
        <dbReference type="ARBA" id="ARBA00006046"/>
    </source>
</evidence>
<feature type="region of interest" description="Disordered" evidence="10">
    <location>
        <begin position="1"/>
        <end position="23"/>
    </location>
</feature>
<evidence type="ECO:0000256" key="8">
    <source>
        <dbReference type="ARBA" id="ARBA00034551"/>
    </source>
</evidence>
<dbReference type="AlphaFoldDB" id="A0A5C3F4N2"/>
<evidence type="ECO:0000256" key="11">
    <source>
        <dbReference type="SAM" id="Phobius"/>
    </source>
</evidence>
<dbReference type="PANTHER" id="PTHR43734:SF1">
    <property type="entry name" value="PHYTOENE DESATURASE"/>
    <property type="match status" value="1"/>
</dbReference>
<dbReference type="GO" id="GO:0016117">
    <property type="term" value="P:carotenoid biosynthetic process"/>
    <property type="evidence" value="ECO:0007669"/>
    <property type="project" value="UniProtKB-KW"/>
</dbReference>
<evidence type="ECO:0000256" key="2">
    <source>
        <dbReference type="ARBA" id="ARBA00004829"/>
    </source>
</evidence>
<evidence type="ECO:0000256" key="4">
    <source>
        <dbReference type="ARBA" id="ARBA00013293"/>
    </source>
</evidence>
<evidence type="ECO:0000259" key="12">
    <source>
        <dbReference type="Pfam" id="PF00890"/>
    </source>
</evidence>
<dbReference type="Pfam" id="PF01593">
    <property type="entry name" value="Amino_oxidase"/>
    <property type="match status" value="1"/>
</dbReference>
<dbReference type="NCBIfam" id="TIGR02734">
    <property type="entry name" value="crtI_fam"/>
    <property type="match status" value="1"/>
</dbReference>
<evidence type="ECO:0000256" key="5">
    <source>
        <dbReference type="ARBA" id="ARBA00022630"/>
    </source>
</evidence>
<keyword evidence="7 9" id="KW-0560">Oxidoreductase</keyword>
<feature type="compositionally biased region" description="Low complexity" evidence="10">
    <location>
        <begin position="1"/>
        <end position="15"/>
    </location>
</feature>
<evidence type="ECO:0000313" key="15">
    <source>
        <dbReference type="Proteomes" id="UP000323386"/>
    </source>
</evidence>
<keyword evidence="15" id="KW-1185">Reference proteome</keyword>
<comment type="similarity">
    <text evidence="3 9">Belongs to the carotenoid/retinoid oxidoreductase family.</text>
</comment>
<evidence type="ECO:0000313" key="14">
    <source>
        <dbReference type="EMBL" id="SPO38895.1"/>
    </source>
</evidence>
<dbReference type="OrthoDB" id="7777654at2759"/>
<protein>
    <recommendedName>
        <fullName evidence="4">Phytoene desaturase</fullName>
    </recommendedName>
    <alternativeName>
        <fullName evidence="8">Phytoene desaturase (3,4-didehydrolycopene-forming)</fullName>
    </alternativeName>
</protein>
<dbReference type="InterPro" id="IPR036188">
    <property type="entry name" value="FAD/NAD-bd_sf"/>
</dbReference>
<evidence type="ECO:0000256" key="10">
    <source>
        <dbReference type="SAM" id="MobiDB-lite"/>
    </source>
</evidence>
<reference evidence="14 15" key="1">
    <citation type="submission" date="2018-03" db="EMBL/GenBank/DDBJ databases">
        <authorList>
            <person name="Guldener U."/>
        </authorList>
    </citation>
    <scope>NUCLEOTIDE SEQUENCE [LARGE SCALE GENOMIC DNA]</scope>
    <source>
        <strain evidence="14 15">DAOM196992</strain>
    </source>
</reference>
<comment type="pathway">
    <text evidence="2 9">Carotenoid biosynthesis.</text>
</comment>
<dbReference type="InterPro" id="IPR003953">
    <property type="entry name" value="FAD-dep_OxRdtase_2_FAD-bd"/>
</dbReference>
<gene>
    <name evidence="14" type="ORF">PSFLO_04374</name>
</gene>
<feature type="domain" description="Amine oxidase" evidence="13">
    <location>
        <begin position="95"/>
        <end position="557"/>
    </location>
</feature>